<evidence type="ECO:0000313" key="2">
    <source>
        <dbReference type="Proteomes" id="UP000568380"/>
    </source>
</evidence>
<dbReference type="RefSeq" id="WP_184969173.1">
    <property type="nucleotide sequence ID" value="NZ_JACHIN010000011.1"/>
</dbReference>
<evidence type="ECO:0008006" key="3">
    <source>
        <dbReference type="Google" id="ProtNLM"/>
    </source>
</evidence>
<comment type="caution">
    <text evidence="1">The sequence shown here is derived from an EMBL/GenBank/DDBJ whole genome shotgun (WGS) entry which is preliminary data.</text>
</comment>
<dbReference type="Proteomes" id="UP000568380">
    <property type="component" value="Unassembled WGS sequence"/>
</dbReference>
<sequence length="242" mass="25908">MDVIDVERFAADGFAKVEAVAEPEVADAARMLLWRQIGLSPEEPAAWREPVVWAMDTTGAGPFGQIMRSPRLHAAYDAVAGPGGWLPRGALGSVPVRFPHLPPVEDRGWHIDSNTQRPDGSWGVSGRSQTMLLLVLLSHVGPDDAPTRVRVGSHRDAFAVLGEEAVDAMVAGPLVDEASAHRPLAYATGAPGDVYLLHPYTVHAADEHRGEEPRFMSQGPIMLKEPVNGQGANVLARALSPS</sequence>
<dbReference type="AlphaFoldDB" id="A0A7W8A8P0"/>
<dbReference type="GO" id="GO:0016706">
    <property type="term" value="F:2-oxoglutarate-dependent dioxygenase activity"/>
    <property type="evidence" value="ECO:0007669"/>
    <property type="project" value="UniProtKB-ARBA"/>
</dbReference>
<reference evidence="1 2" key="1">
    <citation type="submission" date="2020-08" db="EMBL/GenBank/DDBJ databases">
        <title>Genomic Encyclopedia of Type Strains, Phase IV (KMG-IV): sequencing the most valuable type-strain genomes for metagenomic binning, comparative biology and taxonomic classification.</title>
        <authorList>
            <person name="Goeker M."/>
        </authorList>
    </citation>
    <scope>NUCLEOTIDE SEQUENCE [LARGE SCALE GENOMIC DNA]</scope>
    <source>
        <strain evidence="1 2">DSM 45385</strain>
    </source>
</reference>
<dbReference type="SUPFAM" id="SSF51197">
    <property type="entry name" value="Clavaminate synthase-like"/>
    <property type="match status" value="1"/>
</dbReference>
<protein>
    <recommendedName>
        <fullName evidence="3">Mitomycin antibiotics/polyketide fumonisin biosynthesis protein</fullName>
    </recommendedName>
</protein>
<evidence type="ECO:0000313" key="1">
    <source>
        <dbReference type="EMBL" id="MBB5081637.1"/>
    </source>
</evidence>
<dbReference type="InterPro" id="IPR008775">
    <property type="entry name" value="Phytyl_CoA_dOase-like"/>
</dbReference>
<proteinExistence type="predicted"/>
<organism evidence="1 2">
    <name type="scientific">Nonomuraea endophytica</name>
    <dbReference type="NCBI Taxonomy" id="714136"/>
    <lineage>
        <taxon>Bacteria</taxon>
        <taxon>Bacillati</taxon>
        <taxon>Actinomycetota</taxon>
        <taxon>Actinomycetes</taxon>
        <taxon>Streptosporangiales</taxon>
        <taxon>Streptosporangiaceae</taxon>
        <taxon>Nonomuraea</taxon>
    </lineage>
</organism>
<accession>A0A7W8A8P0</accession>
<name>A0A7W8A8P0_9ACTN</name>
<keyword evidence="2" id="KW-1185">Reference proteome</keyword>
<dbReference type="Gene3D" id="2.60.120.620">
    <property type="entry name" value="q2cbj1_9rhob like domain"/>
    <property type="match status" value="1"/>
</dbReference>
<dbReference type="EMBL" id="JACHIN010000011">
    <property type="protein sequence ID" value="MBB5081637.1"/>
    <property type="molecule type" value="Genomic_DNA"/>
</dbReference>
<gene>
    <name evidence="1" type="ORF">HNR40_007132</name>
</gene>
<dbReference type="Pfam" id="PF05721">
    <property type="entry name" value="PhyH"/>
    <property type="match status" value="1"/>
</dbReference>